<reference evidence="14 15" key="1">
    <citation type="submission" date="2019-03" db="EMBL/GenBank/DDBJ databases">
        <title>Genomic Encyclopedia of Type Strains, Phase IV (KMG-IV): sequencing the most valuable type-strain genomes for metagenomic binning, comparative biology and taxonomic classification.</title>
        <authorList>
            <person name="Goeker M."/>
        </authorList>
    </citation>
    <scope>NUCLEOTIDE SEQUENCE [LARGE SCALE GENOMIC DNA]</scope>
    <source>
        <strain evidence="14 15">DSM 5604</strain>
    </source>
</reference>
<dbReference type="InterPro" id="IPR039426">
    <property type="entry name" value="TonB-dep_rcpt-like"/>
</dbReference>
<dbReference type="InterPro" id="IPR012910">
    <property type="entry name" value="Plug_dom"/>
</dbReference>
<keyword evidence="6" id="KW-0406">Ion transport</keyword>
<evidence type="ECO:0000256" key="1">
    <source>
        <dbReference type="ARBA" id="ARBA00004571"/>
    </source>
</evidence>
<dbReference type="PANTHER" id="PTHR30069:SF53">
    <property type="entry name" value="COLICIN I RECEPTOR-RELATED"/>
    <property type="match status" value="1"/>
</dbReference>
<keyword evidence="4 10" id="KW-0812">Transmembrane</keyword>
<keyword evidence="5" id="KW-0732">Signal</keyword>
<dbReference type="PROSITE" id="PS52016">
    <property type="entry name" value="TONB_DEPENDENT_REC_3"/>
    <property type="match status" value="1"/>
</dbReference>
<name>A0A4R6XBJ0_9GAMM</name>
<accession>A0A4R6XBJ0</accession>
<comment type="caution">
    <text evidence="14">The sequence shown here is derived from an EMBL/GenBank/DDBJ whole genome shotgun (WGS) entry which is preliminary data.</text>
</comment>
<evidence type="ECO:0000313" key="15">
    <source>
        <dbReference type="Proteomes" id="UP000295729"/>
    </source>
</evidence>
<keyword evidence="7 11" id="KW-0798">TonB box</keyword>
<evidence type="ECO:0000256" key="8">
    <source>
        <dbReference type="ARBA" id="ARBA00023136"/>
    </source>
</evidence>
<evidence type="ECO:0000259" key="13">
    <source>
        <dbReference type="Pfam" id="PF07715"/>
    </source>
</evidence>
<evidence type="ECO:0000256" key="11">
    <source>
        <dbReference type="RuleBase" id="RU003357"/>
    </source>
</evidence>
<dbReference type="EMBL" id="SNZA01000001">
    <property type="protein sequence ID" value="TDR15459.1"/>
    <property type="molecule type" value="Genomic_DNA"/>
</dbReference>
<gene>
    <name evidence="14" type="ORF">C8D85_0824</name>
</gene>
<dbReference type="Pfam" id="PF07715">
    <property type="entry name" value="Plug"/>
    <property type="match status" value="1"/>
</dbReference>
<evidence type="ECO:0000256" key="3">
    <source>
        <dbReference type="ARBA" id="ARBA00022452"/>
    </source>
</evidence>
<evidence type="ECO:0000256" key="6">
    <source>
        <dbReference type="ARBA" id="ARBA00023065"/>
    </source>
</evidence>
<keyword evidence="15" id="KW-1185">Reference proteome</keyword>
<keyword evidence="9 10" id="KW-0998">Cell outer membrane</keyword>
<dbReference type="Gene3D" id="2.40.170.20">
    <property type="entry name" value="TonB-dependent receptor, beta-barrel domain"/>
    <property type="match status" value="1"/>
</dbReference>
<keyword evidence="8 10" id="KW-0472">Membrane</keyword>
<dbReference type="GO" id="GO:0006811">
    <property type="term" value="P:monoatomic ion transport"/>
    <property type="evidence" value="ECO:0007669"/>
    <property type="project" value="UniProtKB-KW"/>
</dbReference>
<dbReference type="SUPFAM" id="SSF56935">
    <property type="entry name" value="Porins"/>
    <property type="match status" value="1"/>
</dbReference>
<dbReference type="Proteomes" id="UP000295729">
    <property type="component" value="Unassembled WGS sequence"/>
</dbReference>
<evidence type="ECO:0000256" key="10">
    <source>
        <dbReference type="PROSITE-ProRule" id="PRU01360"/>
    </source>
</evidence>
<dbReference type="Gene3D" id="2.170.130.10">
    <property type="entry name" value="TonB-dependent receptor, plug domain"/>
    <property type="match status" value="1"/>
</dbReference>
<dbReference type="InterPro" id="IPR036942">
    <property type="entry name" value="Beta-barrel_TonB_sf"/>
</dbReference>
<keyword evidence="3 10" id="KW-1134">Transmembrane beta strand</keyword>
<feature type="domain" description="TonB-dependent receptor-like beta-barrel" evidence="12">
    <location>
        <begin position="222"/>
        <end position="604"/>
    </location>
</feature>
<dbReference type="GO" id="GO:0009279">
    <property type="term" value="C:cell outer membrane"/>
    <property type="evidence" value="ECO:0007669"/>
    <property type="project" value="UniProtKB-SubCell"/>
</dbReference>
<sequence>MVRRQCSWRMMNDRAGVLDLYIEDIMNTTISLPKTFIALGLLAHQSSSIAQSDSSTELNTLSQLVVTATTTEQTTAKSLTSVTVIDKKTLQAQQPQELSEVLAGQPGIDIVSNGGYGKSTSVLTRGANSTGTKLLIDGVPIQSHSLGTPSWQYIPISQVERVEIVRGPKSSLYGSSASGGVIQVFLPEGNAETAADVSVGAGSFGTRQVDTSVSGQEGSASYVISAGTFRTDGTPVKSENKSMPYTNDHFMARFGYEFDNDAYIKMLVMRAAGESDYESYGNLRSNDYMNQVMALTAGIDVSESWQSELQLREARDEYDVLDSDGNATGTFYNSRSQALRWSNTVWLDNHEFVVGAERIEDDFEGSYSKDRQSNSIFAQSLSQFGQASVQLNVRADHYSEYDTQTTGGVALGYQLEDHYTLRLSGRSSFTAPTFNSMNAENWGYTLTNEIRPETSQTIEAGIRADFANMYWDAAIYQADYQDLISWTYPTVGNIDAARAQGLELSSGVTVEQWSLAASATFMETENRSSGSEYGKQLARRAKQSARIELDRHFEKGLLGATLVGYGQRYDDAANSTVLPGFGLLHLRAQYDLAEHWKASVQVKNALDKSYQTADGYRNPGRGIFLSVQYSAF</sequence>
<dbReference type="GO" id="GO:0015889">
    <property type="term" value="P:cobalamin transport"/>
    <property type="evidence" value="ECO:0007669"/>
    <property type="project" value="TreeGrafter"/>
</dbReference>
<evidence type="ECO:0000313" key="14">
    <source>
        <dbReference type="EMBL" id="TDR15459.1"/>
    </source>
</evidence>
<organism evidence="14 15">
    <name type="scientific">Marinomonas communis</name>
    <dbReference type="NCBI Taxonomy" id="28254"/>
    <lineage>
        <taxon>Bacteria</taxon>
        <taxon>Pseudomonadati</taxon>
        <taxon>Pseudomonadota</taxon>
        <taxon>Gammaproteobacteria</taxon>
        <taxon>Oceanospirillales</taxon>
        <taxon>Oceanospirillaceae</taxon>
        <taxon>Marinomonas</taxon>
    </lineage>
</organism>
<evidence type="ECO:0000256" key="7">
    <source>
        <dbReference type="ARBA" id="ARBA00023077"/>
    </source>
</evidence>
<comment type="subcellular location">
    <subcellularLocation>
        <location evidence="1 10">Cell outer membrane</location>
        <topology evidence="1 10">Multi-pass membrane protein</topology>
    </subcellularLocation>
</comment>
<keyword evidence="2 10" id="KW-0813">Transport</keyword>
<dbReference type="InterPro" id="IPR000531">
    <property type="entry name" value="Beta-barrel_TonB"/>
</dbReference>
<protein>
    <submittedName>
        <fullName evidence="14">Vitamin B12 transporter</fullName>
    </submittedName>
</protein>
<evidence type="ECO:0000256" key="2">
    <source>
        <dbReference type="ARBA" id="ARBA00022448"/>
    </source>
</evidence>
<dbReference type="InterPro" id="IPR037066">
    <property type="entry name" value="Plug_dom_sf"/>
</dbReference>
<evidence type="ECO:0000256" key="4">
    <source>
        <dbReference type="ARBA" id="ARBA00022692"/>
    </source>
</evidence>
<comment type="similarity">
    <text evidence="10 11">Belongs to the TonB-dependent receptor family.</text>
</comment>
<dbReference type="PANTHER" id="PTHR30069">
    <property type="entry name" value="TONB-DEPENDENT OUTER MEMBRANE RECEPTOR"/>
    <property type="match status" value="1"/>
</dbReference>
<evidence type="ECO:0000256" key="5">
    <source>
        <dbReference type="ARBA" id="ARBA00022729"/>
    </source>
</evidence>
<proteinExistence type="inferred from homology"/>
<feature type="domain" description="TonB-dependent receptor plug" evidence="13">
    <location>
        <begin position="77"/>
        <end position="181"/>
    </location>
</feature>
<dbReference type="Pfam" id="PF00593">
    <property type="entry name" value="TonB_dep_Rec_b-barrel"/>
    <property type="match status" value="1"/>
</dbReference>
<dbReference type="CDD" id="cd01347">
    <property type="entry name" value="ligand_gated_channel"/>
    <property type="match status" value="1"/>
</dbReference>
<evidence type="ECO:0000256" key="9">
    <source>
        <dbReference type="ARBA" id="ARBA00023237"/>
    </source>
</evidence>
<evidence type="ECO:0000259" key="12">
    <source>
        <dbReference type="Pfam" id="PF00593"/>
    </source>
</evidence>
<dbReference type="AlphaFoldDB" id="A0A4R6XBJ0"/>